<proteinExistence type="predicted"/>
<dbReference type="EMBL" id="JASFZW010000001">
    <property type="protein sequence ID" value="KAK2080364.1"/>
    <property type="molecule type" value="Genomic_DNA"/>
</dbReference>
<name>A0AAD9IN41_PROWI</name>
<comment type="caution">
    <text evidence="4">The sequence shown here is derived from an EMBL/GenBank/DDBJ whole genome shotgun (WGS) entry which is preliminary data.</text>
</comment>
<dbReference type="InterPro" id="IPR021109">
    <property type="entry name" value="Peptidase_aspartic_dom_sf"/>
</dbReference>
<protein>
    <recommendedName>
        <fullName evidence="3">Retrotransposon gag domain-containing protein</fullName>
    </recommendedName>
</protein>
<dbReference type="Pfam" id="PF03732">
    <property type="entry name" value="Retrotrans_gag"/>
    <property type="match status" value="1"/>
</dbReference>
<reference evidence="4" key="1">
    <citation type="submission" date="2021-01" db="EMBL/GenBank/DDBJ databases">
        <authorList>
            <person name="Eckstrom K.M.E."/>
        </authorList>
    </citation>
    <scope>NUCLEOTIDE SEQUENCE</scope>
    <source>
        <strain evidence="4">UVCC 0001</strain>
    </source>
</reference>
<dbReference type="Proteomes" id="UP001255856">
    <property type="component" value="Unassembled WGS sequence"/>
</dbReference>
<accession>A0AAD9IN41</accession>
<sequence length="487" mass="53373">MQLPTRGHVPKHHRITFTTNDKGLLESETGEALLVHLRAERWTQHASGPGGGPTHLAYDIVLERSVHGVPAIAVPLIGAAVVLLALVLVGAPWWSARVPGPIMGTARRTSRSYGEIDPSQMEMHELKAEIARLRAEISRRETAGAWSAEVGPGLLLPDLVRSQMPPPFSGDPHQPLDDWVEDMYDFFMAEEYVDDCPYLAEEQVETAAGHLSGAAAAWWAGLGDAGRDRVTCMRSLHTQLASAFPPPRSAPQAHPLLPRQGAASLLDYIHAFNEAARRAPQITDKELYLWFVHGLSVPSRKALNLDVEGSYRELAAAWLGACETMVREGVVPPSFAGAEPESPSRACQVITLNLPMVLASEEDGFRKLCTVPARIHGRRVGCIASTGMAVSVVSRRWAREQGLPMVDIPEQWVNLGRCSPEKRQTVIKQAVVGKLVPDVGGTYEVLLYVLDELEAVELVLGLPWMKDARAQMDFKTNTMVPSERDEE</sequence>
<dbReference type="Gene3D" id="2.40.70.10">
    <property type="entry name" value="Acid Proteases"/>
    <property type="match status" value="1"/>
</dbReference>
<dbReference type="InterPro" id="IPR005162">
    <property type="entry name" value="Retrotrans_gag_dom"/>
</dbReference>
<feature type="coiled-coil region" evidence="1">
    <location>
        <begin position="116"/>
        <end position="143"/>
    </location>
</feature>
<gene>
    <name evidence="4" type="ORF">QBZ16_000217</name>
</gene>
<evidence type="ECO:0000256" key="2">
    <source>
        <dbReference type="SAM" id="Phobius"/>
    </source>
</evidence>
<dbReference type="AlphaFoldDB" id="A0AAD9IN41"/>
<evidence type="ECO:0000313" key="5">
    <source>
        <dbReference type="Proteomes" id="UP001255856"/>
    </source>
</evidence>
<feature type="domain" description="Retrotransposon gag" evidence="3">
    <location>
        <begin position="207"/>
        <end position="296"/>
    </location>
</feature>
<keyword evidence="2" id="KW-0472">Membrane</keyword>
<keyword evidence="1" id="KW-0175">Coiled coil</keyword>
<keyword evidence="5" id="KW-1185">Reference proteome</keyword>
<feature type="transmembrane region" description="Helical" evidence="2">
    <location>
        <begin position="72"/>
        <end position="94"/>
    </location>
</feature>
<keyword evidence="2" id="KW-0812">Transmembrane</keyword>
<keyword evidence="2" id="KW-1133">Transmembrane helix</keyword>
<evidence type="ECO:0000259" key="3">
    <source>
        <dbReference type="Pfam" id="PF03732"/>
    </source>
</evidence>
<evidence type="ECO:0000313" key="4">
    <source>
        <dbReference type="EMBL" id="KAK2080364.1"/>
    </source>
</evidence>
<evidence type="ECO:0000256" key="1">
    <source>
        <dbReference type="SAM" id="Coils"/>
    </source>
</evidence>
<organism evidence="4 5">
    <name type="scientific">Prototheca wickerhamii</name>
    <dbReference type="NCBI Taxonomy" id="3111"/>
    <lineage>
        <taxon>Eukaryota</taxon>
        <taxon>Viridiplantae</taxon>
        <taxon>Chlorophyta</taxon>
        <taxon>core chlorophytes</taxon>
        <taxon>Trebouxiophyceae</taxon>
        <taxon>Chlorellales</taxon>
        <taxon>Chlorellaceae</taxon>
        <taxon>Prototheca</taxon>
    </lineage>
</organism>